<accession>A0AAE1A1D5</accession>
<dbReference type="PROSITE" id="PS50041">
    <property type="entry name" value="C_TYPE_LECTIN_2"/>
    <property type="match status" value="1"/>
</dbReference>
<dbReference type="PANTHER" id="PTHR22803">
    <property type="entry name" value="MANNOSE, PHOSPHOLIPASE, LECTIN RECEPTOR RELATED"/>
    <property type="match status" value="1"/>
</dbReference>
<dbReference type="Pfam" id="PF00059">
    <property type="entry name" value="Lectin_C"/>
    <property type="match status" value="1"/>
</dbReference>
<evidence type="ECO:0000313" key="3">
    <source>
        <dbReference type="Proteomes" id="UP001283361"/>
    </source>
</evidence>
<dbReference type="Proteomes" id="UP001283361">
    <property type="component" value="Unassembled WGS sequence"/>
</dbReference>
<dbReference type="InterPro" id="IPR009030">
    <property type="entry name" value="Growth_fac_rcpt_cys_sf"/>
</dbReference>
<feature type="domain" description="C-type lectin" evidence="1">
    <location>
        <begin position="41"/>
        <end position="158"/>
    </location>
</feature>
<protein>
    <recommendedName>
        <fullName evidence="1">C-type lectin domain-containing protein</fullName>
    </recommendedName>
</protein>
<dbReference type="SUPFAM" id="SSF56436">
    <property type="entry name" value="C-type lectin-like"/>
    <property type="match status" value="1"/>
</dbReference>
<dbReference type="InterPro" id="IPR016187">
    <property type="entry name" value="CTDL_fold"/>
</dbReference>
<proteinExistence type="predicted"/>
<dbReference type="InterPro" id="IPR050111">
    <property type="entry name" value="C-type_lectin/snaclec_domain"/>
</dbReference>
<dbReference type="EMBL" id="JAWDGP010002833">
    <property type="protein sequence ID" value="KAK3779435.1"/>
    <property type="molecule type" value="Genomic_DNA"/>
</dbReference>
<evidence type="ECO:0000313" key="2">
    <source>
        <dbReference type="EMBL" id="KAK3779435.1"/>
    </source>
</evidence>
<gene>
    <name evidence="2" type="ORF">RRG08_062093</name>
</gene>
<dbReference type="InterPro" id="IPR001304">
    <property type="entry name" value="C-type_lectin-like"/>
</dbReference>
<dbReference type="CDD" id="cd00037">
    <property type="entry name" value="CLECT"/>
    <property type="match status" value="1"/>
</dbReference>
<reference evidence="2" key="1">
    <citation type="journal article" date="2023" name="G3 (Bethesda)">
        <title>A reference genome for the long-term kleptoplast-retaining sea slug Elysia crispata morphotype clarki.</title>
        <authorList>
            <person name="Eastman K.E."/>
            <person name="Pendleton A.L."/>
            <person name="Shaikh M.A."/>
            <person name="Suttiyut T."/>
            <person name="Ogas R."/>
            <person name="Tomko P."/>
            <person name="Gavelis G."/>
            <person name="Widhalm J.R."/>
            <person name="Wisecaver J.H."/>
        </authorList>
    </citation>
    <scope>NUCLEOTIDE SEQUENCE</scope>
    <source>
        <strain evidence="2">ECLA1</strain>
    </source>
</reference>
<organism evidence="2 3">
    <name type="scientific">Elysia crispata</name>
    <name type="common">lettuce slug</name>
    <dbReference type="NCBI Taxonomy" id="231223"/>
    <lineage>
        <taxon>Eukaryota</taxon>
        <taxon>Metazoa</taxon>
        <taxon>Spiralia</taxon>
        <taxon>Lophotrochozoa</taxon>
        <taxon>Mollusca</taxon>
        <taxon>Gastropoda</taxon>
        <taxon>Heterobranchia</taxon>
        <taxon>Euthyneura</taxon>
        <taxon>Panpulmonata</taxon>
        <taxon>Sacoglossa</taxon>
        <taxon>Placobranchoidea</taxon>
        <taxon>Plakobranchidae</taxon>
        <taxon>Elysia</taxon>
    </lineage>
</organism>
<dbReference type="Gene3D" id="3.10.100.10">
    <property type="entry name" value="Mannose-Binding Protein A, subunit A"/>
    <property type="match status" value="1"/>
</dbReference>
<dbReference type="InterPro" id="IPR016186">
    <property type="entry name" value="C-type_lectin-like/link_sf"/>
</dbReference>
<dbReference type="SUPFAM" id="SSF57184">
    <property type="entry name" value="Growth factor receptor domain"/>
    <property type="match status" value="1"/>
</dbReference>
<evidence type="ECO:0000259" key="1">
    <source>
        <dbReference type="PROSITE" id="PS50041"/>
    </source>
</evidence>
<name>A0AAE1A1D5_9GAST</name>
<comment type="caution">
    <text evidence="2">The sequence shown here is derived from an EMBL/GenBank/DDBJ whole genome shotgun (WGS) entry which is preliminary data.</text>
</comment>
<dbReference type="SMART" id="SM00034">
    <property type="entry name" value="CLECT"/>
    <property type="match status" value="1"/>
</dbReference>
<sequence length="216" mass="24550">MARVSYFEIMMSTLWTWPCLILAKKPHLSGFCSGQWKESRYSGTCIKVFEDSRSWSGARRACRSHGGDLVRILNAEMNQFIYGLIKLDGGSYYWLGLHGNRRGVFRWLDEHSKANYTAWVSGEPSQWRTRTLGAEMRKDSGGLWHAYVRIYDQGYVCEKPAECQSGKYGEKCSKQCSVHCAGQHNACNHVDGSCNQGCDDGYIGRFCTEGKTFYNV</sequence>
<dbReference type="AlphaFoldDB" id="A0AAE1A1D5"/>
<keyword evidence="3" id="KW-1185">Reference proteome</keyword>